<dbReference type="EMBL" id="JACKSJ010000014">
    <property type="protein sequence ID" value="MCV7168459.1"/>
    <property type="molecule type" value="Genomic_DNA"/>
</dbReference>
<evidence type="ECO:0000256" key="5">
    <source>
        <dbReference type="ARBA" id="ARBA00022989"/>
    </source>
</evidence>
<evidence type="ECO:0000256" key="4">
    <source>
        <dbReference type="ARBA" id="ARBA00022692"/>
    </source>
</evidence>
<comment type="subcellular location">
    <subcellularLocation>
        <location evidence="1">Cell membrane</location>
    </subcellularLocation>
</comment>
<evidence type="ECO:0000256" key="1">
    <source>
        <dbReference type="ARBA" id="ARBA00004236"/>
    </source>
</evidence>
<keyword evidence="8" id="KW-1185">Reference proteome</keyword>
<comment type="similarity">
    <text evidence="2">Belongs to the MmpS family.</text>
</comment>
<evidence type="ECO:0000256" key="6">
    <source>
        <dbReference type="ARBA" id="ARBA00023136"/>
    </source>
</evidence>
<accession>A0A9X2YIQ3</accession>
<keyword evidence="4" id="KW-0812">Transmembrane</keyword>
<keyword evidence="3" id="KW-1003">Cell membrane</keyword>
<reference evidence="7" key="2">
    <citation type="journal article" date="2022" name="BMC Genomics">
        <title>Comparative genome analysis of mycobacteria focusing on tRNA and non-coding RNA.</title>
        <authorList>
            <person name="Behra P.R.K."/>
            <person name="Pettersson B.M.F."/>
            <person name="Ramesh M."/>
            <person name="Das S."/>
            <person name="Dasgupta S."/>
            <person name="Kirsebom L.A."/>
        </authorList>
    </citation>
    <scope>NUCLEOTIDE SEQUENCE</scope>
    <source>
        <strain evidence="7">DSM 44615</strain>
    </source>
</reference>
<evidence type="ECO:0000313" key="8">
    <source>
        <dbReference type="Proteomes" id="UP001140293"/>
    </source>
</evidence>
<evidence type="ECO:0000256" key="3">
    <source>
        <dbReference type="ARBA" id="ARBA00022475"/>
    </source>
</evidence>
<reference evidence="7" key="1">
    <citation type="submission" date="2020-07" db="EMBL/GenBank/DDBJ databases">
        <authorList>
            <person name="Pettersson B.M.F."/>
            <person name="Behra P.R.K."/>
            <person name="Ramesh M."/>
            <person name="Das S."/>
            <person name="Dasgupta S."/>
            <person name="Kirsebom L.A."/>
        </authorList>
    </citation>
    <scope>NUCLEOTIDE SEQUENCE</scope>
    <source>
        <strain evidence="7">DSM 44615</strain>
    </source>
</reference>
<dbReference type="Gene3D" id="2.60.40.2880">
    <property type="entry name" value="MmpS1-5, C-terminal soluble domain"/>
    <property type="match status" value="1"/>
</dbReference>
<evidence type="ECO:0000256" key="2">
    <source>
        <dbReference type="ARBA" id="ARBA00007531"/>
    </source>
</evidence>
<organism evidence="7 8">
    <name type="scientific">[Mycobacterium] manitobense</name>
    <dbReference type="NCBI Taxonomy" id="190147"/>
    <lineage>
        <taxon>Bacteria</taxon>
        <taxon>Bacillati</taxon>
        <taxon>Actinomycetota</taxon>
        <taxon>Actinomycetes</taxon>
        <taxon>Mycobacteriales</taxon>
        <taxon>Mycobacteriaceae</taxon>
        <taxon>Mycolicibacterium</taxon>
    </lineage>
</organism>
<dbReference type="Pfam" id="PF05423">
    <property type="entry name" value="Mycobact_memb"/>
    <property type="match status" value="1"/>
</dbReference>
<gene>
    <name evidence="7" type="ORF">H7I41_00845</name>
</gene>
<comment type="caution">
    <text evidence="7">The sequence shown here is derived from an EMBL/GenBank/DDBJ whole genome shotgun (WGS) entry which is preliminary data.</text>
</comment>
<dbReference type="InterPro" id="IPR008693">
    <property type="entry name" value="MmpS"/>
</dbReference>
<sequence length="143" mass="15482">MLRLLKRAWIPLLILVVVAAGGFTVSRLHGIFGSEKRVSYADTKAAESKPFDPKVMVYEVFGPPGTVANISYFDKDTEPQYITGISLPWTLEFDMGTTTAVGSLMAQGDSDNIGCRITVDGEVKAEKTSDNVNAFTSCLLKNG</sequence>
<keyword evidence="6" id="KW-0472">Membrane</keyword>
<protein>
    <submittedName>
        <fullName evidence="7">MmpS family protein</fullName>
    </submittedName>
</protein>
<proteinExistence type="inferred from homology"/>
<dbReference type="AlphaFoldDB" id="A0A9X2YIQ3"/>
<keyword evidence="5" id="KW-1133">Transmembrane helix</keyword>
<name>A0A9X2YIQ3_9MYCO</name>
<evidence type="ECO:0000313" key="7">
    <source>
        <dbReference type="EMBL" id="MCV7168459.1"/>
    </source>
</evidence>
<dbReference type="GO" id="GO:0005886">
    <property type="term" value="C:plasma membrane"/>
    <property type="evidence" value="ECO:0007669"/>
    <property type="project" value="UniProtKB-SubCell"/>
</dbReference>
<dbReference type="InterPro" id="IPR038468">
    <property type="entry name" value="MmpS_C"/>
</dbReference>
<dbReference type="Proteomes" id="UP001140293">
    <property type="component" value="Unassembled WGS sequence"/>
</dbReference>